<dbReference type="Gene3D" id="2.40.440.10">
    <property type="entry name" value="L,D-transpeptidase catalytic domain-like"/>
    <property type="match status" value="1"/>
</dbReference>
<dbReference type="InterPro" id="IPR032710">
    <property type="entry name" value="NTF2-like_dom_sf"/>
</dbReference>
<dbReference type="GO" id="GO:0009252">
    <property type="term" value="P:peptidoglycan biosynthetic process"/>
    <property type="evidence" value="ECO:0007669"/>
    <property type="project" value="UniProtKB-UniPathway"/>
</dbReference>
<dbReference type="SUPFAM" id="SSF141523">
    <property type="entry name" value="L,D-transpeptidase catalytic domain-like"/>
    <property type="match status" value="1"/>
</dbReference>
<evidence type="ECO:0000256" key="3">
    <source>
        <dbReference type="ARBA" id="ARBA00022679"/>
    </source>
</evidence>
<dbReference type="OrthoDB" id="9809748at2"/>
<evidence type="ECO:0000256" key="5">
    <source>
        <dbReference type="ARBA" id="ARBA00022984"/>
    </source>
</evidence>
<keyword evidence="3" id="KW-0808">Transferase</keyword>
<dbReference type="GO" id="GO:0008360">
    <property type="term" value="P:regulation of cell shape"/>
    <property type="evidence" value="ECO:0007669"/>
    <property type="project" value="UniProtKB-UniRule"/>
</dbReference>
<dbReference type="AlphaFoldDB" id="L0RD96"/>
<dbReference type="EMBL" id="FO203522">
    <property type="protein sequence ID" value="CCO23521.1"/>
    <property type="molecule type" value="Genomic_DNA"/>
</dbReference>
<reference evidence="9 10" key="1">
    <citation type="submission" date="2012-10" db="EMBL/GenBank/DDBJ databases">
        <authorList>
            <person name="Genoscope - CEA"/>
        </authorList>
    </citation>
    <scope>NUCLEOTIDE SEQUENCE [LARGE SCALE GENOMIC DNA]</scope>
    <source>
        <strain evidence="10">AM13 / DSM 14728</strain>
    </source>
</reference>
<evidence type="ECO:0000256" key="7">
    <source>
        <dbReference type="PROSITE-ProRule" id="PRU01373"/>
    </source>
</evidence>
<dbReference type="STRING" id="1121451.DESAM_21240"/>
<protein>
    <submittedName>
        <fullName evidence="9">ErfK/YbiS/YcfS/YnhG family protein</fullName>
    </submittedName>
</protein>
<dbReference type="GO" id="GO:0016740">
    <property type="term" value="F:transferase activity"/>
    <property type="evidence" value="ECO:0007669"/>
    <property type="project" value="UniProtKB-KW"/>
</dbReference>
<dbReference type="PANTHER" id="PTHR36699">
    <property type="entry name" value="LD-TRANSPEPTIDASE"/>
    <property type="match status" value="1"/>
</dbReference>
<accession>L0RD96</accession>
<evidence type="ECO:0000259" key="8">
    <source>
        <dbReference type="PROSITE" id="PS52029"/>
    </source>
</evidence>
<dbReference type="Proteomes" id="UP000010808">
    <property type="component" value="Chromosome"/>
</dbReference>
<keyword evidence="6 7" id="KW-0961">Cell wall biogenesis/degradation</keyword>
<dbReference type="Gene3D" id="3.10.450.50">
    <property type="match status" value="1"/>
</dbReference>
<evidence type="ECO:0000313" key="10">
    <source>
        <dbReference type="Proteomes" id="UP000010808"/>
    </source>
</evidence>
<keyword evidence="10" id="KW-1185">Reference proteome</keyword>
<evidence type="ECO:0000256" key="2">
    <source>
        <dbReference type="ARBA" id="ARBA00005992"/>
    </source>
</evidence>
<sequence length="440" mass="50438">MFLISSFCYFKKWSIGLGMMHFLRLFLAVFFLLAGLSSICFAGGWEPVIEMTPLVPEYMVAVEKQSQKVHLLVHKSPLRAEASFTCATGQVAGDKTAEGDLKTPEGVYFTTGKRTGLKDFDLYGTMAFPLDFPNPVDRIKGKTGYGIWIHGRGKKLVPMDTKGCVALVNSDIGFIDSRITPGTAVIIGESVSWNEPAGNQTQESELLKDLVYKWAQDWENKDGAFFKAFAADRFSESEGRPFKYFENRKKRIFSRAKWIDVEIFNLQALPGPDYWVTWFDQYYRSGNLSSSTSKRLYWQQVGGHWKIVGREYGPHIGSLKKKYLASKQEGVNRFLDQWRSDWLSGDLEKYISKYDLKARQGKRRGAKSIMEHKSSIWEKRKPSTIELGKIKLREHSQGLEVVFRQEYADVSGYTDKGIKKLVIRPEGDSWRIVDEQWSRR</sequence>
<dbReference type="InterPro" id="IPR056203">
    <property type="entry name" value="Cds6_C"/>
</dbReference>
<keyword evidence="4 7" id="KW-0133">Cell shape</keyword>
<dbReference type="GO" id="GO:0071555">
    <property type="term" value="P:cell wall organization"/>
    <property type="evidence" value="ECO:0007669"/>
    <property type="project" value="UniProtKB-UniRule"/>
</dbReference>
<evidence type="ECO:0000256" key="1">
    <source>
        <dbReference type="ARBA" id="ARBA00004752"/>
    </source>
</evidence>
<proteinExistence type="inferred from homology"/>
<dbReference type="Pfam" id="PF03734">
    <property type="entry name" value="YkuD"/>
    <property type="match status" value="1"/>
</dbReference>
<dbReference type="InterPro" id="IPR038063">
    <property type="entry name" value="Transpep_catalytic_dom"/>
</dbReference>
<keyword evidence="5 7" id="KW-0573">Peptidoglycan synthesis</keyword>
<evidence type="ECO:0000256" key="6">
    <source>
        <dbReference type="ARBA" id="ARBA00023316"/>
    </source>
</evidence>
<dbReference type="HOGENOM" id="CLU_024379_0_0_7"/>
<comment type="pathway">
    <text evidence="1 7">Cell wall biogenesis; peptidoglycan biosynthesis.</text>
</comment>
<evidence type="ECO:0000256" key="4">
    <source>
        <dbReference type="ARBA" id="ARBA00022960"/>
    </source>
</evidence>
<dbReference type="KEGG" id="dhy:DESAM_21240"/>
<dbReference type="InterPro" id="IPR005490">
    <property type="entry name" value="LD_TPept_cat_dom"/>
</dbReference>
<comment type="similarity">
    <text evidence="2">Belongs to the YkuD family.</text>
</comment>
<feature type="active site" description="Proton donor/acceptor" evidence="7">
    <location>
        <position position="150"/>
    </location>
</feature>
<organism evidence="9 10">
    <name type="scientific">Maridesulfovibrio hydrothermalis AM13 = DSM 14728</name>
    <dbReference type="NCBI Taxonomy" id="1121451"/>
    <lineage>
        <taxon>Bacteria</taxon>
        <taxon>Pseudomonadati</taxon>
        <taxon>Thermodesulfobacteriota</taxon>
        <taxon>Desulfovibrionia</taxon>
        <taxon>Desulfovibrionales</taxon>
        <taxon>Desulfovibrionaceae</taxon>
        <taxon>Maridesulfovibrio</taxon>
    </lineage>
</organism>
<dbReference type="PATRIC" id="fig|1121451.3.peg.1491"/>
<dbReference type="SUPFAM" id="SSF54427">
    <property type="entry name" value="NTF2-like"/>
    <property type="match status" value="2"/>
</dbReference>
<dbReference type="CDD" id="cd16913">
    <property type="entry name" value="YkuD_like"/>
    <property type="match status" value="1"/>
</dbReference>
<feature type="domain" description="L,D-TPase catalytic" evidence="8">
    <location>
        <begin position="58"/>
        <end position="188"/>
    </location>
</feature>
<dbReference type="Pfam" id="PF24125">
    <property type="entry name" value="Cds6_C"/>
    <property type="match status" value="2"/>
</dbReference>
<dbReference type="GO" id="GO:0004180">
    <property type="term" value="F:carboxypeptidase activity"/>
    <property type="evidence" value="ECO:0007669"/>
    <property type="project" value="UniProtKB-ARBA"/>
</dbReference>
<dbReference type="UniPathway" id="UPA00219"/>
<dbReference type="eggNOG" id="COG3034">
    <property type="taxonomic scope" value="Bacteria"/>
</dbReference>
<feature type="active site" description="Nucleophile" evidence="7">
    <location>
        <position position="164"/>
    </location>
</feature>
<name>L0RD96_9BACT</name>
<dbReference type="PANTHER" id="PTHR36699:SF1">
    <property type="entry name" value="L,D-TRANSPEPTIDASE YAFK-RELATED"/>
    <property type="match status" value="1"/>
</dbReference>
<evidence type="ECO:0000313" key="9">
    <source>
        <dbReference type="EMBL" id="CCO23521.1"/>
    </source>
</evidence>
<dbReference type="PROSITE" id="PS52029">
    <property type="entry name" value="LD_TPASE"/>
    <property type="match status" value="1"/>
</dbReference>
<gene>
    <name evidence="9" type="ORF">DESAM_21240</name>
</gene>